<dbReference type="RefSeq" id="WP_014354477.1">
    <property type="nucleotide sequence ID" value="NC_016894.1"/>
</dbReference>
<keyword evidence="3" id="KW-1185">Reference proteome</keyword>
<sequence length="148" mass="17319">MKIIFKTDPQMEKNTALIFTHPNENAVKNKIEALLEKNQKKITAINGLNSRNIQISMDSILAIESEERMCNLRLKTGEMYLYKKRLKVAEADFSEDGFIRINNQTMVNIREVKEFVNTTNARIEVTLSDGSRYFISRYYMNDFRRALL</sequence>
<dbReference type="Gene3D" id="2.40.50.1020">
    <property type="entry name" value="LytTr DNA-binding domain"/>
    <property type="match status" value="1"/>
</dbReference>
<dbReference type="InterPro" id="IPR007492">
    <property type="entry name" value="LytTR_DNA-bd_dom"/>
</dbReference>
<dbReference type="EMBL" id="CP002987">
    <property type="protein sequence ID" value="AFA46873.1"/>
    <property type="molecule type" value="Genomic_DNA"/>
</dbReference>
<dbReference type="GO" id="GO:0003677">
    <property type="term" value="F:DNA binding"/>
    <property type="evidence" value="ECO:0007669"/>
    <property type="project" value="InterPro"/>
</dbReference>
<protein>
    <recommendedName>
        <fullName evidence="1">HTH LytTR-type domain-containing protein</fullName>
    </recommendedName>
</protein>
<name>H6LEF9_ACEWD</name>
<dbReference type="SMART" id="SM00850">
    <property type="entry name" value="LytTR"/>
    <property type="match status" value="1"/>
</dbReference>
<evidence type="ECO:0000313" key="2">
    <source>
        <dbReference type="EMBL" id="AFA46873.1"/>
    </source>
</evidence>
<organism evidence="2 3">
    <name type="scientific">Acetobacterium woodii (strain ATCC 29683 / DSM 1030 / JCM 2381 / KCTC 1655 / WB1)</name>
    <dbReference type="NCBI Taxonomy" id="931626"/>
    <lineage>
        <taxon>Bacteria</taxon>
        <taxon>Bacillati</taxon>
        <taxon>Bacillota</taxon>
        <taxon>Clostridia</taxon>
        <taxon>Eubacteriales</taxon>
        <taxon>Eubacteriaceae</taxon>
        <taxon>Acetobacterium</taxon>
    </lineage>
</organism>
<dbReference type="Pfam" id="PF04397">
    <property type="entry name" value="LytTR"/>
    <property type="match status" value="1"/>
</dbReference>
<reference evidence="3" key="1">
    <citation type="submission" date="2011-07" db="EMBL/GenBank/DDBJ databases">
        <title>Complete genome sequence of Acetobacterium woodii.</title>
        <authorList>
            <person name="Poehlein A."/>
            <person name="Schmidt S."/>
            <person name="Kaster A.-K."/>
            <person name="Goenrich M."/>
            <person name="Vollmers J."/>
            <person name="Thuermer A."/>
            <person name="Gottschalk G."/>
            <person name="Thauer R.K."/>
            <person name="Daniel R."/>
            <person name="Mueller V."/>
        </authorList>
    </citation>
    <scope>NUCLEOTIDE SEQUENCE [LARGE SCALE GENOMIC DNA]</scope>
    <source>
        <strain evidence="3">ATCC 29683 / DSM 1030 / JCM 2381 / KCTC 1655 / WB1</strain>
    </source>
</reference>
<feature type="domain" description="HTH LytTR-type" evidence="1">
    <location>
        <begin position="48"/>
        <end position="148"/>
    </location>
</feature>
<evidence type="ECO:0000313" key="3">
    <source>
        <dbReference type="Proteomes" id="UP000007177"/>
    </source>
</evidence>
<dbReference type="InterPro" id="IPR046947">
    <property type="entry name" value="LytR-like"/>
</dbReference>
<dbReference type="HOGENOM" id="CLU_106729_3_0_9"/>
<evidence type="ECO:0000259" key="1">
    <source>
        <dbReference type="PROSITE" id="PS50930"/>
    </source>
</evidence>
<dbReference type="eggNOG" id="COG3279">
    <property type="taxonomic scope" value="Bacteria"/>
</dbReference>
<dbReference type="OrthoDB" id="3186525at2"/>
<proteinExistence type="predicted"/>
<dbReference type="PANTHER" id="PTHR37299">
    <property type="entry name" value="TRANSCRIPTIONAL REGULATOR-RELATED"/>
    <property type="match status" value="1"/>
</dbReference>
<reference evidence="2 3" key="2">
    <citation type="journal article" date="2012" name="PLoS ONE">
        <title>An ancient pathway combining carbon dioxide fixation with the generation and utilization of a sodium ion gradient for ATP synthesis.</title>
        <authorList>
            <person name="Poehlein A."/>
            <person name="Schmidt S."/>
            <person name="Kaster A.K."/>
            <person name="Goenrich M."/>
            <person name="Vollmers J."/>
            <person name="Thurmer A."/>
            <person name="Bertsch J."/>
            <person name="Schuchmann K."/>
            <person name="Voigt B."/>
            <person name="Hecker M."/>
            <person name="Daniel R."/>
            <person name="Thauer R.K."/>
            <person name="Gottschalk G."/>
            <person name="Muller V."/>
        </authorList>
    </citation>
    <scope>NUCLEOTIDE SEQUENCE [LARGE SCALE GENOMIC DNA]</scope>
    <source>
        <strain evidence="3">ATCC 29683 / DSM 1030 / JCM 2381 / KCTC 1655 / WB1</strain>
    </source>
</reference>
<gene>
    <name evidence="2" type="ordered locus">Awo_c00590</name>
</gene>
<dbReference type="PROSITE" id="PS50930">
    <property type="entry name" value="HTH_LYTTR"/>
    <property type="match status" value="1"/>
</dbReference>
<dbReference type="GO" id="GO:0000156">
    <property type="term" value="F:phosphorelay response regulator activity"/>
    <property type="evidence" value="ECO:0007669"/>
    <property type="project" value="InterPro"/>
</dbReference>
<dbReference type="Proteomes" id="UP000007177">
    <property type="component" value="Chromosome"/>
</dbReference>
<dbReference type="PANTHER" id="PTHR37299:SF1">
    <property type="entry name" value="STAGE 0 SPORULATION PROTEIN A HOMOLOG"/>
    <property type="match status" value="1"/>
</dbReference>
<dbReference type="STRING" id="931626.Awo_c00590"/>
<accession>H6LEF9</accession>
<dbReference type="AlphaFoldDB" id="H6LEF9"/>
<dbReference type="KEGG" id="awo:Awo_c00590"/>